<organism evidence="2 3">
    <name type="scientific">Pseudidiomarina woesei</name>
    <dbReference type="NCBI Taxonomy" id="1381080"/>
    <lineage>
        <taxon>Bacteria</taxon>
        <taxon>Pseudomonadati</taxon>
        <taxon>Pseudomonadota</taxon>
        <taxon>Gammaproteobacteria</taxon>
        <taxon>Alteromonadales</taxon>
        <taxon>Idiomarinaceae</taxon>
        <taxon>Pseudidiomarina</taxon>
    </lineage>
</organism>
<evidence type="ECO:0008006" key="4">
    <source>
        <dbReference type="Google" id="ProtNLM"/>
    </source>
</evidence>
<feature type="chain" id="PRO_5005504312" description="Lipoprotein" evidence="1">
    <location>
        <begin position="23"/>
        <end position="123"/>
    </location>
</feature>
<feature type="signal peptide" evidence="1">
    <location>
        <begin position="1"/>
        <end position="22"/>
    </location>
</feature>
<dbReference type="PROSITE" id="PS51257">
    <property type="entry name" value="PROKAR_LIPOPROTEIN"/>
    <property type="match status" value="1"/>
</dbReference>
<gene>
    <name evidence="2" type="ORF">Ga0061064_2306</name>
</gene>
<evidence type="ECO:0000313" key="3">
    <source>
        <dbReference type="Proteomes" id="UP000182598"/>
    </source>
</evidence>
<reference evidence="3" key="1">
    <citation type="submission" date="2015-08" db="EMBL/GenBank/DDBJ databases">
        <authorList>
            <person name="Varghese N."/>
        </authorList>
    </citation>
    <scope>NUCLEOTIDE SEQUENCE [LARGE SCALE GENOMIC DNA]</scope>
    <source>
        <strain evidence="3">DSM 27808</strain>
    </source>
</reference>
<evidence type="ECO:0000313" key="2">
    <source>
        <dbReference type="EMBL" id="CUA88719.1"/>
    </source>
</evidence>
<dbReference type="EMBL" id="CYHB01000012">
    <property type="protein sequence ID" value="CUA88719.1"/>
    <property type="molecule type" value="Genomic_DNA"/>
</dbReference>
<evidence type="ECO:0000256" key="1">
    <source>
        <dbReference type="SAM" id="SignalP"/>
    </source>
</evidence>
<sequence>MSVRFVFSLCVVFILSSCAVSSDTETPICFASESEARKVGRKIYDKGFNHRVSYWVTGNSEKTIVGLGLKWGGFSPTDFCPQDQFPVLVLYDQPKDSPYDKQVVLKWANFVFRQMHNDMKTSG</sequence>
<keyword evidence="3" id="KW-1185">Reference proteome</keyword>
<protein>
    <recommendedName>
        <fullName evidence="4">Lipoprotein</fullName>
    </recommendedName>
</protein>
<dbReference type="Proteomes" id="UP000182598">
    <property type="component" value="Unassembled WGS sequence"/>
</dbReference>
<name>A0A0K6HCK0_9GAMM</name>
<accession>A0A0K6HCK0</accession>
<dbReference type="AlphaFoldDB" id="A0A0K6HCK0"/>
<proteinExistence type="predicted"/>
<keyword evidence="1" id="KW-0732">Signal</keyword>